<evidence type="ECO:0000313" key="3">
    <source>
        <dbReference type="Proteomes" id="UP001382904"/>
    </source>
</evidence>
<protein>
    <submittedName>
        <fullName evidence="2">Uncharacterized protein</fullName>
    </submittedName>
</protein>
<evidence type="ECO:0000256" key="1">
    <source>
        <dbReference type="SAM" id="MobiDB-lite"/>
    </source>
</evidence>
<keyword evidence="3" id="KW-1185">Reference proteome</keyword>
<evidence type="ECO:0000313" key="2">
    <source>
        <dbReference type="EMBL" id="MEJ8646081.1"/>
    </source>
</evidence>
<feature type="compositionally biased region" description="Basic residues" evidence="1">
    <location>
        <begin position="57"/>
        <end position="72"/>
    </location>
</feature>
<feature type="compositionally biased region" description="Basic and acidic residues" evidence="1">
    <location>
        <begin position="24"/>
        <end position="47"/>
    </location>
</feature>
<comment type="caution">
    <text evidence="2">The sequence shown here is derived from an EMBL/GenBank/DDBJ whole genome shotgun (WGS) entry which is preliminary data.</text>
</comment>
<gene>
    <name evidence="2" type="ORF">WKI68_42330</name>
</gene>
<organism evidence="2 3">
    <name type="scientific">Streptomyces caledonius</name>
    <dbReference type="NCBI Taxonomy" id="3134107"/>
    <lineage>
        <taxon>Bacteria</taxon>
        <taxon>Bacillati</taxon>
        <taxon>Actinomycetota</taxon>
        <taxon>Actinomycetes</taxon>
        <taxon>Kitasatosporales</taxon>
        <taxon>Streptomycetaceae</taxon>
        <taxon>Streptomyces</taxon>
    </lineage>
</organism>
<sequence length="72" mass="7706">MDCAVASPDRPDSLAVSPSLAASEGDRLRGEEGRHITEGSRREEDHRRATKNTAKATAKKTAAKKTTKRASA</sequence>
<feature type="region of interest" description="Disordered" evidence="1">
    <location>
        <begin position="1"/>
        <end position="72"/>
    </location>
</feature>
<reference evidence="2 3" key="1">
    <citation type="submission" date="2024-03" db="EMBL/GenBank/DDBJ databases">
        <title>Novel Streptomyces species of biotechnological and ecological value are a feature of Machair soil.</title>
        <authorList>
            <person name="Prole J.R."/>
            <person name="Goodfellow M."/>
            <person name="Allenby N."/>
            <person name="Ward A.C."/>
        </authorList>
    </citation>
    <scope>NUCLEOTIDE SEQUENCE [LARGE SCALE GENOMIC DNA]</scope>
    <source>
        <strain evidence="2 3">MS1.HAVA.3</strain>
    </source>
</reference>
<accession>A0ABU8UDV5</accession>
<dbReference type="EMBL" id="JBBKAM010000004">
    <property type="protein sequence ID" value="MEJ8646081.1"/>
    <property type="molecule type" value="Genomic_DNA"/>
</dbReference>
<dbReference type="Proteomes" id="UP001382904">
    <property type="component" value="Unassembled WGS sequence"/>
</dbReference>
<name>A0ABU8UDV5_9ACTN</name>
<proteinExistence type="predicted"/>